<dbReference type="AlphaFoldDB" id="A0A3B1B2C5"/>
<evidence type="ECO:0000256" key="2">
    <source>
        <dbReference type="ARBA" id="ARBA00022475"/>
    </source>
</evidence>
<gene>
    <name evidence="10" type="ORF">MNBD_GAMMA23-1494</name>
</gene>
<dbReference type="EC" id="2.7.1.-" evidence="10"/>
<dbReference type="GO" id="GO:0005886">
    <property type="term" value="C:plasma membrane"/>
    <property type="evidence" value="ECO:0007669"/>
    <property type="project" value="UniProtKB-SubCell"/>
</dbReference>
<dbReference type="GO" id="GO:0016301">
    <property type="term" value="F:kinase activity"/>
    <property type="evidence" value="ECO:0007669"/>
    <property type="project" value="UniProtKB-KW"/>
</dbReference>
<keyword evidence="6 10" id="KW-0418">Kinase</keyword>
<keyword evidence="8" id="KW-0448">Lipopolysaccharide biosynthesis</keyword>
<evidence type="ECO:0000256" key="3">
    <source>
        <dbReference type="ARBA" id="ARBA00022519"/>
    </source>
</evidence>
<evidence type="ECO:0000256" key="9">
    <source>
        <dbReference type="ARBA" id="ARBA00023136"/>
    </source>
</evidence>
<evidence type="ECO:0000256" key="1">
    <source>
        <dbReference type="ARBA" id="ARBA00004515"/>
    </source>
</evidence>
<protein>
    <submittedName>
        <fullName evidence="10">3-deoxy-D-manno-octulosonic acid kinase</fullName>
        <ecNumber evidence="10">2.7.1.-</ecNumber>
    </submittedName>
</protein>
<proteinExistence type="inferred from homology"/>
<organism evidence="10">
    <name type="scientific">hydrothermal vent metagenome</name>
    <dbReference type="NCBI Taxonomy" id="652676"/>
    <lineage>
        <taxon>unclassified sequences</taxon>
        <taxon>metagenomes</taxon>
        <taxon>ecological metagenomes</taxon>
    </lineage>
</organism>
<evidence type="ECO:0000313" key="10">
    <source>
        <dbReference type="EMBL" id="VAW99226.1"/>
    </source>
</evidence>
<dbReference type="HAMAP" id="MF_00521">
    <property type="entry name" value="KDO_kinase"/>
    <property type="match status" value="1"/>
</dbReference>
<keyword evidence="9" id="KW-0472">Membrane</keyword>
<evidence type="ECO:0000256" key="5">
    <source>
        <dbReference type="ARBA" id="ARBA00022741"/>
    </source>
</evidence>
<comment type="subcellular location">
    <subcellularLocation>
        <location evidence="1">Cell inner membrane</location>
        <topology evidence="1">Peripheral membrane protein</topology>
        <orientation evidence="1">Cytoplasmic side</orientation>
    </subcellularLocation>
</comment>
<dbReference type="Gene3D" id="1.10.510.10">
    <property type="entry name" value="Transferase(Phosphotransferase) domain 1"/>
    <property type="match status" value="1"/>
</dbReference>
<keyword evidence="3" id="KW-0997">Cell inner membrane</keyword>
<reference evidence="10" key="1">
    <citation type="submission" date="2018-06" db="EMBL/GenBank/DDBJ databases">
        <authorList>
            <person name="Zhirakovskaya E."/>
        </authorList>
    </citation>
    <scope>NUCLEOTIDE SEQUENCE</scope>
</reference>
<evidence type="ECO:0000256" key="8">
    <source>
        <dbReference type="ARBA" id="ARBA00022985"/>
    </source>
</evidence>
<evidence type="ECO:0000256" key="6">
    <source>
        <dbReference type="ARBA" id="ARBA00022777"/>
    </source>
</evidence>
<dbReference type="GO" id="GO:0009103">
    <property type="term" value="P:lipopolysaccharide biosynthetic process"/>
    <property type="evidence" value="ECO:0007669"/>
    <property type="project" value="UniProtKB-KW"/>
</dbReference>
<keyword evidence="5" id="KW-0547">Nucleotide-binding</keyword>
<evidence type="ECO:0000256" key="4">
    <source>
        <dbReference type="ARBA" id="ARBA00022679"/>
    </source>
</evidence>
<keyword evidence="4 10" id="KW-0808">Transferase</keyword>
<dbReference type="SUPFAM" id="SSF56112">
    <property type="entry name" value="Protein kinase-like (PK-like)"/>
    <property type="match status" value="1"/>
</dbReference>
<dbReference type="InterPro" id="IPR022826">
    <property type="entry name" value="KDO_kinase"/>
</dbReference>
<keyword evidence="2" id="KW-1003">Cell membrane</keyword>
<dbReference type="InterPro" id="IPR011009">
    <property type="entry name" value="Kinase-like_dom_sf"/>
</dbReference>
<keyword evidence="7" id="KW-0067">ATP-binding</keyword>
<dbReference type="EMBL" id="UOFT01000076">
    <property type="protein sequence ID" value="VAW99226.1"/>
    <property type="molecule type" value="Genomic_DNA"/>
</dbReference>
<dbReference type="GO" id="GO:0005524">
    <property type="term" value="F:ATP binding"/>
    <property type="evidence" value="ECO:0007669"/>
    <property type="project" value="UniProtKB-KW"/>
</dbReference>
<dbReference type="GO" id="GO:0016773">
    <property type="term" value="F:phosphotransferase activity, alcohol group as acceptor"/>
    <property type="evidence" value="ECO:0007669"/>
    <property type="project" value="InterPro"/>
</dbReference>
<name>A0A3B1B2C5_9ZZZZ</name>
<evidence type="ECO:0000256" key="7">
    <source>
        <dbReference type="ARBA" id="ARBA00022840"/>
    </source>
</evidence>
<dbReference type="Pfam" id="PF06293">
    <property type="entry name" value="Kdo"/>
    <property type="match status" value="1"/>
</dbReference>
<accession>A0A3B1B2C5</accession>
<sequence>MSIVQSQHGNEYILYDSEVFENQDDISFSVKKWANRSAIIGFAEGRGTTFFVDYQGRELVLRHYRRGGKVAEYVEDQYLWLGLSLTRAWREFKLLEDMQKCSLPVPRPIAAHVVREGLFYRADLITQRIRHSHLLLKELTNNTLEQGHWIAIGSMIKRFHDKGIHHVDLNVKNILLDEGGRFYLIDFDKCCQRKPAQSWKQADINRFKRSLNKAVSMNPAIIFNAQCWQWFMQGYAG</sequence>
<dbReference type="NCBIfam" id="NF002475">
    <property type="entry name" value="PRK01723.1"/>
    <property type="match status" value="1"/>
</dbReference>